<evidence type="ECO:0000313" key="2">
    <source>
        <dbReference type="Proteomes" id="UP001558613"/>
    </source>
</evidence>
<name>A0ABR3ME60_9TELE</name>
<proteinExistence type="predicted"/>
<dbReference type="EMBL" id="JAYMGO010000013">
    <property type="protein sequence ID" value="KAL1263346.1"/>
    <property type="molecule type" value="Genomic_DNA"/>
</dbReference>
<organism evidence="1 2">
    <name type="scientific">Cirrhinus molitorella</name>
    <name type="common">mud carp</name>
    <dbReference type="NCBI Taxonomy" id="172907"/>
    <lineage>
        <taxon>Eukaryota</taxon>
        <taxon>Metazoa</taxon>
        <taxon>Chordata</taxon>
        <taxon>Craniata</taxon>
        <taxon>Vertebrata</taxon>
        <taxon>Euteleostomi</taxon>
        <taxon>Actinopterygii</taxon>
        <taxon>Neopterygii</taxon>
        <taxon>Teleostei</taxon>
        <taxon>Ostariophysi</taxon>
        <taxon>Cypriniformes</taxon>
        <taxon>Cyprinidae</taxon>
        <taxon>Labeoninae</taxon>
        <taxon>Labeonini</taxon>
        <taxon>Cirrhinus</taxon>
    </lineage>
</organism>
<gene>
    <name evidence="1" type="ORF">QQF64_006085</name>
</gene>
<evidence type="ECO:0000313" key="1">
    <source>
        <dbReference type="EMBL" id="KAL1263346.1"/>
    </source>
</evidence>
<keyword evidence="2" id="KW-1185">Reference proteome</keyword>
<sequence length="67" mass="7514">MSTIVVQRILQNMDNLNPAVLFLYHVHWTTACVELLITQCSMEGCKQQLNSNLPLESVVTHVEGSQS</sequence>
<comment type="caution">
    <text evidence="1">The sequence shown here is derived from an EMBL/GenBank/DDBJ whole genome shotgun (WGS) entry which is preliminary data.</text>
</comment>
<reference evidence="1 2" key="1">
    <citation type="submission" date="2023-09" db="EMBL/GenBank/DDBJ databases">
        <authorList>
            <person name="Wang M."/>
        </authorList>
    </citation>
    <scope>NUCLEOTIDE SEQUENCE [LARGE SCALE GENOMIC DNA]</scope>
    <source>
        <strain evidence="1">GT-2023</strain>
        <tissue evidence="1">Liver</tissue>
    </source>
</reference>
<accession>A0ABR3ME60</accession>
<dbReference type="Proteomes" id="UP001558613">
    <property type="component" value="Unassembled WGS sequence"/>
</dbReference>
<protein>
    <submittedName>
        <fullName evidence="1">Uncharacterized protein</fullName>
    </submittedName>
</protein>